<evidence type="ECO:0000313" key="1">
    <source>
        <dbReference type="EMBL" id="APT57408.1"/>
    </source>
</evidence>
<dbReference type="Proteomes" id="UP000185494">
    <property type="component" value="Chromosome 1"/>
</dbReference>
<reference evidence="1 2" key="1">
    <citation type="submission" date="2016-05" db="EMBL/GenBank/DDBJ databases">
        <title>Complete Genome and Methylome Analysis of Psychrotrophic Bacterial Isolates from Antarctic Lake Untersee.</title>
        <authorList>
            <person name="Fomenkov A."/>
            <person name="Akimov V.N."/>
            <person name="Vasilyeva L.V."/>
            <person name="Andersen D."/>
            <person name="Vincze T."/>
            <person name="Roberts R.J."/>
        </authorList>
    </citation>
    <scope>NUCLEOTIDE SEQUENCE [LARGE SCALE GENOMIC DNA]</scope>
    <source>
        <strain evidence="1 2">U14-5</strain>
    </source>
</reference>
<sequence length="396" mass="44141">MSFVHVNAADADLAEEWLRATPNRLFGGGAPVILSDEEDAPIAAGIARRHGLAHHAIPDSPDRPEALRLRPLLGAVGAREAVILSEPARMSMVFLSGEEQPAWNDRYPAVRVMHALGARRFHFLGRTRELRIEVPLLLDTFRNRHAGKRAFVVGNGPSLRQIDMGRLKGEIALGSNRSFMGYADWGLAFPYWAISDRLQIEMYREEYEAGMDAESIKFIPFEYLGFLRMPNQVPVPMPGEIVAGEQILNFPQFGETPAMLFNSFTVTIVLIQIAAMMGCNPIVLVGVDHSYPIAKVRRRGQDEQDPNPTAHIPPEELVKRTRLGFDFWEGNTAQGPTHFTNNYTSNRIFVPPRTAWSEVCYSYCNLWGAANGVEVLNATPGTHLDAFPKVGFESLF</sequence>
<dbReference type="RefSeq" id="WP_075798252.1">
    <property type="nucleotide sequence ID" value="NZ_CP015583.1"/>
</dbReference>
<dbReference type="KEGG" id="rgi:RGI145_10190"/>
<accession>A0A1L7AF37</accession>
<dbReference type="AlphaFoldDB" id="A0A1L7AF37"/>
<proteinExistence type="predicted"/>
<gene>
    <name evidence="1" type="ORF">RGI145_10190</name>
</gene>
<protein>
    <submittedName>
        <fullName evidence="1">Uncharacterized protein</fullName>
    </submittedName>
</protein>
<evidence type="ECO:0000313" key="2">
    <source>
        <dbReference type="Proteomes" id="UP000185494"/>
    </source>
</evidence>
<dbReference type="STRING" id="257708.RGI145_10190"/>
<name>A0A1L7AF37_9PROT</name>
<dbReference type="EMBL" id="CP015583">
    <property type="protein sequence ID" value="APT57408.1"/>
    <property type="molecule type" value="Genomic_DNA"/>
</dbReference>
<organism evidence="1 2">
    <name type="scientific">Roseomonas gilardii</name>
    <dbReference type="NCBI Taxonomy" id="257708"/>
    <lineage>
        <taxon>Bacteria</taxon>
        <taxon>Pseudomonadati</taxon>
        <taxon>Pseudomonadota</taxon>
        <taxon>Alphaproteobacteria</taxon>
        <taxon>Acetobacterales</taxon>
        <taxon>Roseomonadaceae</taxon>
        <taxon>Roseomonas</taxon>
    </lineage>
</organism>
<dbReference type="eggNOG" id="COG2604">
    <property type="taxonomic scope" value="Bacteria"/>
</dbReference>